<name>A0A0F9BS16_9ZZZZ</name>
<organism evidence="1">
    <name type="scientific">marine sediment metagenome</name>
    <dbReference type="NCBI Taxonomy" id="412755"/>
    <lineage>
        <taxon>unclassified sequences</taxon>
        <taxon>metagenomes</taxon>
        <taxon>ecological metagenomes</taxon>
    </lineage>
</organism>
<reference evidence="1" key="1">
    <citation type="journal article" date="2015" name="Nature">
        <title>Complex archaea that bridge the gap between prokaryotes and eukaryotes.</title>
        <authorList>
            <person name="Spang A."/>
            <person name="Saw J.H."/>
            <person name="Jorgensen S.L."/>
            <person name="Zaremba-Niedzwiedzka K."/>
            <person name="Martijn J."/>
            <person name="Lind A.E."/>
            <person name="van Eijk R."/>
            <person name="Schleper C."/>
            <person name="Guy L."/>
            <person name="Ettema T.J."/>
        </authorList>
    </citation>
    <scope>NUCLEOTIDE SEQUENCE</scope>
</reference>
<protein>
    <recommendedName>
        <fullName evidence="2">Lipoprotein</fullName>
    </recommendedName>
</protein>
<accession>A0A0F9BS16</accession>
<comment type="caution">
    <text evidence="1">The sequence shown here is derived from an EMBL/GenBank/DDBJ whole genome shotgun (WGS) entry which is preliminary data.</text>
</comment>
<dbReference type="EMBL" id="LAZR01039569">
    <property type="protein sequence ID" value="KKL16672.1"/>
    <property type="molecule type" value="Genomic_DNA"/>
</dbReference>
<dbReference type="AlphaFoldDB" id="A0A0F9BS16"/>
<gene>
    <name evidence="1" type="ORF">LCGC14_2493220</name>
</gene>
<evidence type="ECO:0008006" key="2">
    <source>
        <dbReference type="Google" id="ProtNLM"/>
    </source>
</evidence>
<dbReference type="PROSITE" id="PS51257">
    <property type="entry name" value="PROKAR_LIPOPROTEIN"/>
    <property type="match status" value="1"/>
</dbReference>
<evidence type="ECO:0000313" key="1">
    <source>
        <dbReference type="EMBL" id="KKL16672.1"/>
    </source>
</evidence>
<sequence length="56" mass="5995">MKKLMTILTVLIVGLMGCGRNPVVNVPDIDTPDTDTIIVVDPPSKFLDTKGDGSRP</sequence>
<proteinExistence type="predicted"/>